<reference evidence="3" key="1">
    <citation type="submission" date="2016-03" db="EMBL/GenBank/DDBJ databases">
        <authorList>
            <person name="Guldener U."/>
        </authorList>
    </citation>
    <scope>NUCLEOTIDE SEQUENCE [LARGE SCALE GENOMIC DNA]</scope>
</reference>
<gene>
    <name evidence="2" type="ORF">RSE6_04969</name>
</gene>
<evidence type="ECO:0000313" key="3">
    <source>
        <dbReference type="Proteomes" id="UP000177625"/>
    </source>
</evidence>
<evidence type="ECO:0000313" key="2">
    <source>
        <dbReference type="EMBL" id="CZT44750.1"/>
    </source>
</evidence>
<evidence type="ECO:0000256" key="1">
    <source>
        <dbReference type="SAM" id="MobiDB-lite"/>
    </source>
</evidence>
<dbReference type="Proteomes" id="UP000177625">
    <property type="component" value="Unassembled WGS sequence"/>
</dbReference>
<sequence>MVEVINNATFRESKEALGEDKPITGSDAPKEFSIFYPMRKKEWESVSDPREPHIPPEGDCEEELKENISQVPDSWEADFVAGRTGKIQEWEEVATLMLAWIETGLVGVIEHWQEPIKMLCIVCWKSLFLQQNSWIWHQSQSVSGDLRDAKDSLTESLCQIVSESKVVPKQSSKLREVVERVTARERKDSLGVKKPVTDPPRMMKFSSTFCVPVPVQTNPTVKLTPASGFSMNPVVNIGRQSTQRTPMLDVLGDVTAVVVPAKPSCVEEIATLLFAELLSVGS</sequence>
<name>A0A1E1M6M0_RHYSE</name>
<accession>A0A1E1M6M0</accession>
<protein>
    <submittedName>
        <fullName evidence="2">Uncharacterized protein</fullName>
    </submittedName>
</protein>
<feature type="compositionally biased region" description="Basic and acidic residues" evidence="1">
    <location>
        <begin position="11"/>
        <end position="22"/>
    </location>
</feature>
<keyword evidence="3" id="KW-1185">Reference proteome</keyword>
<dbReference type="AlphaFoldDB" id="A0A1E1M6M0"/>
<feature type="region of interest" description="Disordered" evidence="1">
    <location>
        <begin position="1"/>
        <end position="25"/>
    </location>
</feature>
<proteinExistence type="predicted"/>
<dbReference type="EMBL" id="FJVC01000185">
    <property type="protein sequence ID" value="CZT44750.1"/>
    <property type="molecule type" value="Genomic_DNA"/>
</dbReference>
<organism evidence="2 3">
    <name type="scientific">Rhynchosporium secalis</name>
    <name type="common">Barley scald fungus</name>
    <dbReference type="NCBI Taxonomy" id="38038"/>
    <lineage>
        <taxon>Eukaryota</taxon>
        <taxon>Fungi</taxon>
        <taxon>Dikarya</taxon>
        <taxon>Ascomycota</taxon>
        <taxon>Pezizomycotina</taxon>
        <taxon>Leotiomycetes</taxon>
        <taxon>Helotiales</taxon>
        <taxon>Ploettnerulaceae</taxon>
        <taxon>Rhynchosporium</taxon>
    </lineage>
</organism>
<feature type="compositionally biased region" description="Polar residues" evidence="1">
    <location>
        <begin position="1"/>
        <end position="10"/>
    </location>
</feature>